<reference evidence="2" key="1">
    <citation type="journal article" date="2022" name="Mol. Ecol. Resour.">
        <title>The genomes of chicory, endive, great burdock and yacon provide insights into Asteraceae palaeo-polyploidization history and plant inulin production.</title>
        <authorList>
            <person name="Fan W."/>
            <person name="Wang S."/>
            <person name="Wang H."/>
            <person name="Wang A."/>
            <person name="Jiang F."/>
            <person name="Liu H."/>
            <person name="Zhao H."/>
            <person name="Xu D."/>
            <person name="Zhang Y."/>
        </authorList>
    </citation>
    <scope>NUCLEOTIDE SEQUENCE [LARGE SCALE GENOMIC DNA]</scope>
    <source>
        <strain evidence="2">cv. Yunnan</strain>
    </source>
</reference>
<evidence type="ECO:0000313" key="2">
    <source>
        <dbReference type="Proteomes" id="UP001056120"/>
    </source>
</evidence>
<name>A0ACB9BTA3_9ASTR</name>
<protein>
    <submittedName>
        <fullName evidence="1">Uncharacterized protein</fullName>
    </submittedName>
</protein>
<dbReference type="EMBL" id="CM042039">
    <property type="protein sequence ID" value="KAI3725240.1"/>
    <property type="molecule type" value="Genomic_DNA"/>
</dbReference>
<accession>A0ACB9BTA3</accession>
<gene>
    <name evidence="1" type="ORF">L1987_65021</name>
</gene>
<dbReference type="Proteomes" id="UP001056120">
    <property type="component" value="Linkage Group LG22"/>
</dbReference>
<reference evidence="1 2" key="2">
    <citation type="journal article" date="2022" name="Mol. Ecol. Resour.">
        <title>The genomes of chicory, endive, great burdock and yacon provide insights into Asteraceae paleo-polyploidization history and plant inulin production.</title>
        <authorList>
            <person name="Fan W."/>
            <person name="Wang S."/>
            <person name="Wang H."/>
            <person name="Wang A."/>
            <person name="Jiang F."/>
            <person name="Liu H."/>
            <person name="Zhao H."/>
            <person name="Xu D."/>
            <person name="Zhang Y."/>
        </authorList>
    </citation>
    <scope>NUCLEOTIDE SEQUENCE [LARGE SCALE GENOMIC DNA]</scope>
    <source>
        <strain evidence="2">cv. Yunnan</strain>
        <tissue evidence="1">Leaves</tissue>
    </source>
</reference>
<organism evidence="1 2">
    <name type="scientific">Smallanthus sonchifolius</name>
    <dbReference type="NCBI Taxonomy" id="185202"/>
    <lineage>
        <taxon>Eukaryota</taxon>
        <taxon>Viridiplantae</taxon>
        <taxon>Streptophyta</taxon>
        <taxon>Embryophyta</taxon>
        <taxon>Tracheophyta</taxon>
        <taxon>Spermatophyta</taxon>
        <taxon>Magnoliopsida</taxon>
        <taxon>eudicotyledons</taxon>
        <taxon>Gunneridae</taxon>
        <taxon>Pentapetalae</taxon>
        <taxon>asterids</taxon>
        <taxon>campanulids</taxon>
        <taxon>Asterales</taxon>
        <taxon>Asteraceae</taxon>
        <taxon>Asteroideae</taxon>
        <taxon>Heliantheae alliance</taxon>
        <taxon>Millerieae</taxon>
        <taxon>Smallanthus</taxon>
    </lineage>
</organism>
<evidence type="ECO:0000313" key="1">
    <source>
        <dbReference type="EMBL" id="KAI3725240.1"/>
    </source>
</evidence>
<comment type="caution">
    <text evidence="1">The sequence shown here is derived from an EMBL/GenBank/DDBJ whole genome shotgun (WGS) entry which is preliminary data.</text>
</comment>
<sequence>MESTRSRELTKSILIMAGIPLAFSVACSLFARITEKKISSLCDQIQETKIDSMCDDESRLKVKILTLRCKIVELQDLEREIEVRFLQFIELKDQEYALMGVQNSLRIEKERAEFLEREVSSMEEENKKFDEMVIAYLKALEELESSRLDNRVLRRREKKLLKKTKESLRLIVKQNLKIEAQEAHVLSTQGELRRKEITIEGFEHEVEVMRAEINRLQNEKNDVLNKLKITENAVASKVKAERILTEKYNRVVNELESIKKERASELKELIYLCWCHACLQHELERRNELEQETKHDEEKVNNHELGLGSDGNVAHEECKGHESDNESVVNHDEPFFGPGQQHTKRRWLVRKFKKWVEGNEKHHDAKCFGSHE</sequence>
<keyword evidence="2" id="KW-1185">Reference proteome</keyword>
<proteinExistence type="predicted"/>